<dbReference type="AlphaFoldDB" id="A0A5K7SBI9"/>
<organism evidence="2 3">
    <name type="scientific">Aquipluma nitroreducens</name>
    <dbReference type="NCBI Taxonomy" id="2010828"/>
    <lineage>
        <taxon>Bacteria</taxon>
        <taxon>Pseudomonadati</taxon>
        <taxon>Bacteroidota</taxon>
        <taxon>Bacteroidia</taxon>
        <taxon>Marinilabiliales</taxon>
        <taxon>Prolixibacteraceae</taxon>
        <taxon>Aquipluma</taxon>
    </lineage>
</organism>
<proteinExistence type="predicted"/>
<dbReference type="Proteomes" id="UP001193389">
    <property type="component" value="Chromosome"/>
</dbReference>
<dbReference type="GO" id="GO:0016747">
    <property type="term" value="F:acyltransferase activity, transferring groups other than amino-acyl groups"/>
    <property type="evidence" value="ECO:0007669"/>
    <property type="project" value="InterPro"/>
</dbReference>
<keyword evidence="3" id="KW-1185">Reference proteome</keyword>
<gene>
    <name evidence="2" type="ORF">AQPE_3108</name>
</gene>
<dbReference type="SUPFAM" id="SSF55729">
    <property type="entry name" value="Acyl-CoA N-acyltransferases (Nat)"/>
    <property type="match status" value="1"/>
</dbReference>
<feature type="domain" description="N-acetyltransferase" evidence="1">
    <location>
        <begin position="14"/>
        <end position="170"/>
    </location>
</feature>
<dbReference type="RefSeq" id="WP_318347225.1">
    <property type="nucleotide sequence ID" value="NZ_AP018694.1"/>
</dbReference>
<evidence type="ECO:0000313" key="3">
    <source>
        <dbReference type="Proteomes" id="UP001193389"/>
    </source>
</evidence>
<name>A0A5K7SBI9_9BACT</name>
<protein>
    <recommendedName>
        <fullName evidence="1">N-acetyltransferase domain-containing protein</fullName>
    </recommendedName>
</protein>
<reference evidence="2" key="1">
    <citation type="journal article" date="2020" name="Int. J. Syst. Evol. Microbiol.">
        <title>Aquipluma nitroreducens gen. nov. sp. nov., a novel facultatively anaerobic bacterium isolated from a freshwater lake.</title>
        <authorList>
            <person name="Watanabe M."/>
            <person name="Kojima H."/>
            <person name="Fukui M."/>
        </authorList>
    </citation>
    <scope>NUCLEOTIDE SEQUENCE</scope>
    <source>
        <strain evidence="2">MeG22</strain>
    </source>
</reference>
<dbReference type="InterPro" id="IPR016181">
    <property type="entry name" value="Acyl_CoA_acyltransferase"/>
</dbReference>
<dbReference type="PANTHER" id="PTHR41368:SF1">
    <property type="entry name" value="PROTEIN YGHO"/>
    <property type="match status" value="1"/>
</dbReference>
<dbReference type="PANTHER" id="PTHR41368">
    <property type="entry name" value="PROTEIN YGHO"/>
    <property type="match status" value="1"/>
</dbReference>
<evidence type="ECO:0000313" key="2">
    <source>
        <dbReference type="EMBL" id="BBE18938.1"/>
    </source>
</evidence>
<accession>A0A5K7SBI9</accession>
<dbReference type="PROSITE" id="PS51186">
    <property type="entry name" value="GNAT"/>
    <property type="match status" value="1"/>
</dbReference>
<dbReference type="Gene3D" id="3.40.630.30">
    <property type="match status" value="1"/>
</dbReference>
<sequence>MDQMTVQNEKLQKIEIREVYTRKDLTKFIHLPAVIHQNHPNWVPPIYMDDWEFFNPKKNKSFDSCDTILLLAFRNKQAVGRIMGIIHRKYNEQHQENNARFAFFETWNDKEVASALIQSVENWARGKGMDRLVGPLAFSDKDPQGFLIEGFDEPAVIASNCNFPYQSELIEKCDYSKEVDLVVYQIKVPNPIPEFYLKIEERAIRMNTGLSILEFTSRRKVKPYIHKVLHLLNQTFTEIYGFTPFTEAEMDDFANRYLFLINPCFIKIAVNSQNEVVAFVIAMSHIGDGIKKAKGYLFPLGIFRIFAAARKTKQLNLLLGGIDPDYRGKGLDVMMGVKLMQSAIIQGKTVIDSHLELEYNTKVRAEMEKMGGRVYKRFRIFGKDLK</sequence>
<evidence type="ECO:0000259" key="1">
    <source>
        <dbReference type="PROSITE" id="PS51186"/>
    </source>
</evidence>
<dbReference type="EMBL" id="AP018694">
    <property type="protein sequence ID" value="BBE18938.1"/>
    <property type="molecule type" value="Genomic_DNA"/>
</dbReference>
<dbReference type="KEGG" id="anf:AQPE_3108"/>
<dbReference type="InterPro" id="IPR000182">
    <property type="entry name" value="GNAT_dom"/>
</dbReference>
<dbReference type="InterPro" id="IPR039968">
    <property type="entry name" value="BcerS-like"/>
</dbReference>